<feature type="compositionally biased region" description="Basic and acidic residues" evidence="1">
    <location>
        <begin position="27"/>
        <end position="50"/>
    </location>
</feature>
<gene>
    <name evidence="2" type="ORF">BJP25_28960</name>
</gene>
<evidence type="ECO:0000313" key="3">
    <source>
        <dbReference type="Proteomes" id="UP000186040"/>
    </source>
</evidence>
<dbReference type="Proteomes" id="UP000186040">
    <property type="component" value="Unassembled WGS sequence"/>
</dbReference>
<dbReference type="EMBL" id="MKQR01000026">
    <property type="protein sequence ID" value="OLR90644.1"/>
    <property type="molecule type" value="Genomic_DNA"/>
</dbReference>
<feature type="compositionally biased region" description="Basic and acidic residues" evidence="1">
    <location>
        <begin position="71"/>
        <end position="91"/>
    </location>
</feature>
<evidence type="ECO:0000313" key="2">
    <source>
        <dbReference type="EMBL" id="OLR90644.1"/>
    </source>
</evidence>
<name>A0A1Q9LF52_9PSEU</name>
<keyword evidence="3" id="KW-1185">Reference proteome</keyword>
<dbReference type="STRING" id="1193682.BJP25_28960"/>
<feature type="region of interest" description="Disordered" evidence="1">
    <location>
        <begin position="27"/>
        <end position="91"/>
    </location>
</feature>
<reference evidence="2 3" key="1">
    <citation type="submission" date="2016-10" db="EMBL/GenBank/DDBJ databases">
        <title>The Draft Genome Sequence of Actinokineospora bangkokensis 44EHWT reveals the biosynthetic pathway of antifungal compounds Thailandins with unusual extender unit butylmalonyl-CoA.</title>
        <authorList>
            <person name="Greule A."/>
            <person name="Intra B."/>
            <person name="Flemming S."/>
            <person name="Rommel M.G."/>
            <person name="Panbangred W."/>
            <person name="Bechthold A."/>
        </authorList>
    </citation>
    <scope>NUCLEOTIDE SEQUENCE [LARGE SCALE GENOMIC DNA]</scope>
    <source>
        <strain evidence="2 3">44EHW</strain>
    </source>
</reference>
<protein>
    <submittedName>
        <fullName evidence="2">Uncharacterized protein</fullName>
    </submittedName>
</protein>
<sequence length="91" mass="9613">MIPATPVWVPASSCGILDGLLVAGAVDRDSDTGRPASDSRGHHGPSEQDPTRAAPPPPFGDGGKVPGTVMRSERDTPDRVDRGHLHRRIDL</sequence>
<organism evidence="2 3">
    <name type="scientific">Actinokineospora bangkokensis</name>
    <dbReference type="NCBI Taxonomy" id="1193682"/>
    <lineage>
        <taxon>Bacteria</taxon>
        <taxon>Bacillati</taxon>
        <taxon>Actinomycetota</taxon>
        <taxon>Actinomycetes</taxon>
        <taxon>Pseudonocardiales</taxon>
        <taxon>Pseudonocardiaceae</taxon>
        <taxon>Actinokineospora</taxon>
    </lineage>
</organism>
<dbReference type="AlphaFoldDB" id="A0A1Q9LF52"/>
<proteinExistence type="predicted"/>
<accession>A0A1Q9LF52</accession>
<evidence type="ECO:0000256" key="1">
    <source>
        <dbReference type="SAM" id="MobiDB-lite"/>
    </source>
</evidence>
<comment type="caution">
    <text evidence="2">The sequence shown here is derived from an EMBL/GenBank/DDBJ whole genome shotgun (WGS) entry which is preliminary data.</text>
</comment>